<protein>
    <submittedName>
        <fullName evidence="3">Uncharacterized protein</fullName>
    </submittedName>
</protein>
<reference evidence="3" key="1">
    <citation type="submission" date="2021-01" db="EMBL/GenBank/DDBJ databases">
        <authorList>
            <person name="Zahm M."/>
            <person name="Roques C."/>
            <person name="Cabau C."/>
            <person name="Klopp C."/>
            <person name="Donnadieu C."/>
            <person name="Jouanno E."/>
            <person name="Lampietro C."/>
            <person name="Louis A."/>
            <person name="Herpin A."/>
            <person name="Echchiki A."/>
            <person name="Berthelot C."/>
            <person name="Parey E."/>
            <person name="Roest-Crollius H."/>
            <person name="Braasch I."/>
            <person name="Postlethwait J."/>
            <person name="Bobe J."/>
            <person name="Montfort J."/>
            <person name="Bouchez O."/>
            <person name="Begum T."/>
            <person name="Mejri S."/>
            <person name="Adams A."/>
            <person name="Chen W.-J."/>
            <person name="Guiguen Y."/>
        </authorList>
    </citation>
    <scope>NUCLEOTIDE SEQUENCE</scope>
    <source>
        <strain evidence="3">YG-15Mar2019-1</strain>
        <tissue evidence="3">Brain</tissue>
    </source>
</reference>
<dbReference type="InterPro" id="IPR050227">
    <property type="entry name" value="Rab"/>
</dbReference>
<dbReference type="PROSITE" id="PS51420">
    <property type="entry name" value="RHO"/>
    <property type="match status" value="1"/>
</dbReference>
<keyword evidence="1" id="KW-0547">Nucleotide-binding</keyword>
<dbReference type="Gene3D" id="3.40.50.300">
    <property type="entry name" value="P-loop containing nucleotide triphosphate hydrolases"/>
    <property type="match status" value="1"/>
</dbReference>
<dbReference type="EMBL" id="JAFDVH010000013">
    <property type="protein sequence ID" value="KAG7465853.1"/>
    <property type="molecule type" value="Genomic_DNA"/>
</dbReference>
<organism evidence="3 4">
    <name type="scientific">Megalops atlanticus</name>
    <name type="common">Tarpon</name>
    <name type="synonym">Clupea gigantea</name>
    <dbReference type="NCBI Taxonomy" id="7932"/>
    <lineage>
        <taxon>Eukaryota</taxon>
        <taxon>Metazoa</taxon>
        <taxon>Chordata</taxon>
        <taxon>Craniata</taxon>
        <taxon>Vertebrata</taxon>
        <taxon>Euteleostomi</taxon>
        <taxon>Actinopterygii</taxon>
        <taxon>Neopterygii</taxon>
        <taxon>Teleostei</taxon>
        <taxon>Elopiformes</taxon>
        <taxon>Megalopidae</taxon>
        <taxon>Megalops</taxon>
    </lineage>
</organism>
<dbReference type="SMART" id="SM00174">
    <property type="entry name" value="RHO"/>
    <property type="match status" value="1"/>
</dbReference>
<proteinExistence type="predicted"/>
<dbReference type="AlphaFoldDB" id="A0A9D3PQ41"/>
<dbReference type="PANTHER" id="PTHR47977">
    <property type="entry name" value="RAS-RELATED PROTEIN RAB"/>
    <property type="match status" value="1"/>
</dbReference>
<dbReference type="Pfam" id="PF00071">
    <property type="entry name" value="Ras"/>
    <property type="match status" value="1"/>
</dbReference>
<dbReference type="GO" id="GO:0005525">
    <property type="term" value="F:GTP binding"/>
    <property type="evidence" value="ECO:0007669"/>
    <property type="project" value="UniProtKB-KW"/>
</dbReference>
<sequence length="211" mass="23776">MEVPWNFRFGIVILGDSAVGKSSLLRRYTEGTFDDSSQSPLGIDFKVQNLEFDPGVTIKLLLWDTAGQERFRSIAKSYMRNSVGCVLMFDLSQRQTFERVRAWHSEVAEYVKPAIMVFTLVGHKSDLFVRRQVRRTEGEALAKELEMAGYLEVSSKDDVNVSQVFETLTREIYQQLRQGRIPITEGWQGLTIGAPVCTQAPESKKPGCGCG</sequence>
<evidence type="ECO:0000256" key="2">
    <source>
        <dbReference type="ARBA" id="ARBA00023134"/>
    </source>
</evidence>
<dbReference type="SUPFAM" id="SSF52540">
    <property type="entry name" value="P-loop containing nucleoside triphosphate hydrolases"/>
    <property type="match status" value="1"/>
</dbReference>
<comment type="caution">
    <text evidence="3">The sequence shown here is derived from an EMBL/GenBank/DDBJ whole genome shotgun (WGS) entry which is preliminary data.</text>
</comment>
<keyword evidence="4" id="KW-1185">Reference proteome</keyword>
<keyword evidence="2" id="KW-0342">GTP-binding</keyword>
<dbReference type="SMART" id="SM00175">
    <property type="entry name" value="RAB"/>
    <property type="match status" value="1"/>
</dbReference>
<dbReference type="PROSITE" id="PS51419">
    <property type="entry name" value="RAB"/>
    <property type="match status" value="1"/>
</dbReference>
<dbReference type="PRINTS" id="PR00449">
    <property type="entry name" value="RASTRNSFRMNG"/>
</dbReference>
<dbReference type="SMART" id="SM00173">
    <property type="entry name" value="RAS"/>
    <property type="match status" value="1"/>
</dbReference>
<dbReference type="NCBIfam" id="TIGR00231">
    <property type="entry name" value="small_GTP"/>
    <property type="match status" value="1"/>
</dbReference>
<dbReference type="Proteomes" id="UP001046870">
    <property type="component" value="Chromosome 13"/>
</dbReference>
<evidence type="ECO:0000313" key="3">
    <source>
        <dbReference type="EMBL" id="KAG7465853.1"/>
    </source>
</evidence>
<name>A0A9D3PQ41_MEGAT</name>
<dbReference type="InterPro" id="IPR027417">
    <property type="entry name" value="P-loop_NTPase"/>
</dbReference>
<dbReference type="GO" id="GO:0003924">
    <property type="term" value="F:GTPase activity"/>
    <property type="evidence" value="ECO:0007669"/>
    <property type="project" value="InterPro"/>
</dbReference>
<accession>A0A9D3PQ41</accession>
<evidence type="ECO:0000313" key="4">
    <source>
        <dbReference type="Proteomes" id="UP001046870"/>
    </source>
</evidence>
<dbReference type="OrthoDB" id="8539033at2759"/>
<dbReference type="FunFam" id="3.40.50.300:FF:003491">
    <property type="entry name" value="RAB39A, member RAS oncogene family"/>
    <property type="match status" value="1"/>
</dbReference>
<dbReference type="InterPro" id="IPR005225">
    <property type="entry name" value="Small_GTP-bd"/>
</dbReference>
<gene>
    <name evidence="3" type="ORF">MATL_G00158150</name>
</gene>
<dbReference type="PROSITE" id="PS51421">
    <property type="entry name" value="RAS"/>
    <property type="match status" value="1"/>
</dbReference>
<evidence type="ECO:0000256" key="1">
    <source>
        <dbReference type="ARBA" id="ARBA00022741"/>
    </source>
</evidence>
<dbReference type="InterPro" id="IPR001806">
    <property type="entry name" value="Small_GTPase"/>
</dbReference>
<dbReference type="SMART" id="SM00176">
    <property type="entry name" value="RAN"/>
    <property type="match status" value="1"/>
</dbReference>